<dbReference type="KEGG" id="amob:HG15A2_36800"/>
<dbReference type="UniPathway" id="UPA00214"/>
<comment type="similarity">
    <text evidence="4 10">Belongs to the NAD(P)-dependent epimerase/dehydratase family.</text>
</comment>
<dbReference type="InterPro" id="IPR005886">
    <property type="entry name" value="UDP_G4E"/>
</dbReference>
<name>A0A517MZR8_9BACT</name>
<dbReference type="OrthoDB" id="258549at2"/>
<proteinExistence type="inferred from homology"/>
<dbReference type="SUPFAM" id="SSF51735">
    <property type="entry name" value="NAD(P)-binding Rossmann-fold domains"/>
    <property type="match status" value="1"/>
</dbReference>
<dbReference type="AlphaFoldDB" id="A0A517MZR8"/>
<dbReference type="Gene3D" id="3.40.50.720">
    <property type="entry name" value="NAD(P)-binding Rossmann-like Domain"/>
    <property type="match status" value="1"/>
</dbReference>
<feature type="domain" description="NAD-dependent epimerase/dehydratase" evidence="11">
    <location>
        <begin position="3"/>
        <end position="249"/>
    </location>
</feature>
<evidence type="ECO:0000256" key="1">
    <source>
        <dbReference type="ARBA" id="ARBA00000083"/>
    </source>
</evidence>
<protein>
    <recommendedName>
        <fullName evidence="6 10">UDP-glucose 4-epimerase</fullName>
        <ecNumber evidence="5 10">5.1.3.2</ecNumber>
    </recommendedName>
</protein>
<accession>A0A517MZR8</accession>
<dbReference type="PANTHER" id="PTHR43725">
    <property type="entry name" value="UDP-GLUCOSE 4-EPIMERASE"/>
    <property type="match status" value="1"/>
</dbReference>
<evidence type="ECO:0000256" key="10">
    <source>
        <dbReference type="RuleBase" id="RU366046"/>
    </source>
</evidence>
<dbReference type="GO" id="GO:0003978">
    <property type="term" value="F:UDP-glucose 4-epimerase activity"/>
    <property type="evidence" value="ECO:0007669"/>
    <property type="project" value="UniProtKB-UniRule"/>
</dbReference>
<keyword evidence="13" id="KW-1185">Reference proteome</keyword>
<dbReference type="CDD" id="cd05247">
    <property type="entry name" value="UDP_G4E_1_SDR_e"/>
    <property type="match status" value="1"/>
</dbReference>
<dbReference type="NCBIfam" id="TIGR01179">
    <property type="entry name" value="galE"/>
    <property type="match status" value="1"/>
</dbReference>
<dbReference type="InterPro" id="IPR036291">
    <property type="entry name" value="NAD(P)-bd_dom_sf"/>
</dbReference>
<evidence type="ECO:0000256" key="9">
    <source>
        <dbReference type="ARBA" id="ARBA00023277"/>
    </source>
</evidence>
<dbReference type="PANTHER" id="PTHR43725:SF53">
    <property type="entry name" value="UDP-ARABINOSE 4-EPIMERASE 1"/>
    <property type="match status" value="1"/>
</dbReference>
<keyword evidence="8 10" id="KW-0413">Isomerase</keyword>
<dbReference type="GO" id="GO:0033499">
    <property type="term" value="P:galactose catabolic process via UDP-galactose, Leloir pathway"/>
    <property type="evidence" value="ECO:0007669"/>
    <property type="project" value="TreeGrafter"/>
</dbReference>
<sequence length="327" mass="35366">MNVLLTGGAGYVGSHAAKMLLAAGHTTWVYDNLSYGHRQAVPEDRFIEGDLMDGARLAAAFRDYKIEAVMHFAAFAYVGESVTDPGKYYQNNVVGTLSLLDSMRATGVEKIVFSSTCATYGVPEVVPITEAEKQAPINPYGYTKLVIERAMADYAAAYGLGYAALRYFNASGAAADGSIGEDHQPETHLIPLVLDVALGKRDEIKIFGDDYDTPDGTCIRDYIHVDDLATAHIAALEKIKSGEGLLLNLGTGEGASVLEVINACRKVTGKEIPARVVERRAGDPDRLVADASLARKTLDWQPKHVGIKPIVESAWAWHRDHPEGFGK</sequence>
<comment type="pathway">
    <text evidence="3 10">Carbohydrate metabolism; galactose metabolism.</text>
</comment>
<reference evidence="12 13" key="1">
    <citation type="submission" date="2019-02" db="EMBL/GenBank/DDBJ databases">
        <title>Deep-cultivation of Planctomycetes and their phenomic and genomic characterization uncovers novel biology.</title>
        <authorList>
            <person name="Wiegand S."/>
            <person name="Jogler M."/>
            <person name="Boedeker C."/>
            <person name="Pinto D."/>
            <person name="Vollmers J."/>
            <person name="Rivas-Marin E."/>
            <person name="Kohn T."/>
            <person name="Peeters S.H."/>
            <person name="Heuer A."/>
            <person name="Rast P."/>
            <person name="Oberbeckmann S."/>
            <person name="Bunk B."/>
            <person name="Jeske O."/>
            <person name="Meyerdierks A."/>
            <person name="Storesund J.E."/>
            <person name="Kallscheuer N."/>
            <person name="Luecker S."/>
            <person name="Lage O.M."/>
            <person name="Pohl T."/>
            <person name="Merkel B.J."/>
            <person name="Hornburger P."/>
            <person name="Mueller R.-W."/>
            <person name="Bruemmer F."/>
            <person name="Labrenz M."/>
            <person name="Spormann A.M."/>
            <person name="Op den Camp H."/>
            <person name="Overmann J."/>
            <person name="Amann R."/>
            <person name="Jetten M.S.M."/>
            <person name="Mascher T."/>
            <person name="Medema M.H."/>
            <person name="Devos D.P."/>
            <person name="Kaster A.-K."/>
            <person name="Ovreas L."/>
            <person name="Rohde M."/>
            <person name="Galperin M.Y."/>
            <person name="Jogler C."/>
        </authorList>
    </citation>
    <scope>NUCLEOTIDE SEQUENCE [LARGE SCALE GENOMIC DNA]</scope>
    <source>
        <strain evidence="12 13">HG15A2</strain>
    </source>
</reference>
<evidence type="ECO:0000256" key="3">
    <source>
        <dbReference type="ARBA" id="ARBA00004947"/>
    </source>
</evidence>
<organism evidence="12 13">
    <name type="scientific">Adhaeretor mobilis</name>
    <dbReference type="NCBI Taxonomy" id="1930276"/>
    <lineage>
        <taxon>Bacteria</taxon>
        <taxon>Pseudomonadati</taxon>
        <taxon>Planctomycetota</taxon>
        <taxon>Planctomycetia</taxon>
        <taxon>Pirellulales</taxon>
        <taxon>Lacipirellulaceae</taxon>
        <taxon>Adhaeretor</taxon>
    </lineage>
</organism>
<evidence type="ECO:0000256" key="2">
    <source>
        <dbReference type="ARBA" id="ARBA00001911"/>
    </source>
</evidence>
<evidence type="ECO:0000313" key="13">
    <source>
        <dbReference type="Proteomes" id="UP000319852"/>
    </source>
</evidence>
<dbReference type="Proteomes" id="UP000319852">
    <property type="component" value="Chromosome"/>
</dbReference>
<gene>
    <name evidence="12" type="primary">galE</name>
    <name evidence="12" type="ORF">HG15A2_36800</name>
</gene>
<comment type="subunit">
    <text evidence="10">Homodimer.</text>
</comment>
<dbReference type="EC" id="5.1.3.2" evidence="5 10"/>
<keyword evidence="9 10" id="KW-0119">Carbohydrate metabolism</keyword>
<evidence type="ECO:0000256" key="5">
    <source>
        <dbReference type="ARBA" id="ARBA00013189"/>
    </source>
</evidence>
<comment type="catalytic activity">
    <reaction evidence="1 10">
        <text>UDP-alpha-D-glucose = UDP-alpha-D-galactose</text>
        <dbReference type="Rhea" id="RHEA:22168"/>
        <dbReference type="ChEBI" id="CHEBI:58885"/>
        <dbReference type="ChEBI" id="CHEBI:66914"/>
        <dbReference type="EC" id="5.1.3.2"/>
    </reaction>
</comment>
<evidence type="ECO:0000256" key="6">
    <source>
        <dbReference type="ARBA" id="ARBA00018569"/>
    </source>
</evidence>
<evidence type="ECO:0000256" key="8">
    <source>
        <dbReference type="ARBA" id="ARBA00023235"/>
    </source>
</evidence>
<dbReference type="Pfam" id="PF01370">
    <property type="entry name" value="Epimerase"/>
    <property type="match status" value="1"/>
</dbReference>
<evidence type="ECO:0000259" key="11">
    <source>
        <dbReference type="Pfam" id="PF01370"/>
    </source>
</evidence>
<comment type="cofactor">
    <cofactor evidence="2 10">
        <name>NAD(+)</name>
        <dbReference type="ChEBI" id="CHEBI:57540"/>
    </cofactor>
</comment>
<dbReference type="RefSeq" id="WP_145061781.1">
    <property type="nucleotide sequence ID" value="NZ_CP036263.1"/>
</dbReference>
<dbReference type="InterPro" id="IPR001509">
    <property type="entry name" value="Epimerase_deHydtase"/>
</dbReference>
<evidence type="ECO:0000313" key="12">
    <source>
        <dbReference type="EMBL" id="QDT00344.1"/>
    </source>
</evidence>
<evidence type="ECO:0000256" key="7">
    <source>
        <dbReference type="ARBA" id="ARBA00023027"/>
    </source>
</evidence>
<keyword evidence="7 10" id="KW-0520">NAD</keyword>
<dbReference type="EMBL" id="CP036263">
    <property type="protein sequence ID" value="QDT00344.1"/>
    <property type="molecule type" value="Genomic_DNA"/>
</dbReference>
<evidence type="ECO:0000256" key="4">
    <source>
        <dbReference type="ARBA" id="ARBA00007637"/>
    </source>
</evidence>
<dbReference type="Gene3D" id="3.90.25.10">
    <property type="entry name" value="UDP-galactose 4-epimerase, domain 1"/>
    <property type="match status" value="1"/>
</dbReference>